<feature type="region of interest" description="Disordered" evidence="9">
    <location>
        <begin position="70"/>
        <end position="91"/>
    </location>
</feature>
<dbReference type="InterPro" id="IPR027537">
    <property type="entry name" value="Mmm1"/>
</dbReference>
<dbReference type="GO" id="GO:0008289">
    <property type="term" value="F:lipid binding"/>
    <property type="evidence" value="ECO:0007669"/>
    <property type="project" value="UniProtKB-KW"/>
</dbReference>
<feature type="compositionally biased region" description="Basic and acidic residues" evidence="9">
    <location>
        <begin position="476"/>
        <end position="488"/>
    </location>
</feature>
<dbReference type="CDD" id="cd21671">
    <property type="entry name" value="SMP_Mmm1"/>
    <property type="match status" value="1"/>
</dbReference>
<comment type="subunit">
    <text evidence="8">Homodimer. Component of the ER-mitochondria encounter structure (ERMES) or MDM complex, composed of MMM1, MDM10, MDM12 and MDM34. A MMM1 homodimer associates with one molecule of MDM12 on each side in a pairwise head-to-tail manner, and the SMP-LTD domains of MMM1 and MDM12 generate a continuous hydrophobic tunnel for phospholipid trafficking.</text>
</comment>
<accession>A0A6A5X2I2</accession>
<reference evidence="12" key="1">
    <citation type="journal article" date="2020" name="Stud. Mycol.">
        <title>101 Dothideomycetes genomes: a test case for predicting lifestyles and emergence of pathogens.</title>
        <authorList>
            <person name="Haridas S."/>
            <person name="Albert R."/>
            <person name="Binder M."/>
            <person name="Bloem J."/>
            <person name="Labutti K."/>
            <person name="Salamov A."/>
            <person name="Andreopoulos B."/>
            <person name="Baker S."/>
            <person name="Barry K."/>
            <person name="Bills G."/>
            <person name="Bluhm B."/>
            <person name="Cannon C."/>
            <person name="Castanera R."/>
            <person name="Culley D."/>
            <person name="Daum C."/>
            <person name="Ezra D."/>
            <person name="Gonzalez J."/>
            <person name="Henrissat B."/>
            <person name="Kuo A."/>
            <person name="Liang C."/>
            <person name="Lipzen A."/>
            <person name="Lutzoni F."/>
            <person name="Magnuson J."/>
            <person name="Mondo S."/>
            <person name="Nolan M."/>
            <person name="Ohm R."/>
            <person name="Pangilinan J."/>
            <person name="Park H.-J."/>
            <person name="Ramirez L."/>
            <person name="Alfaro M."/>
            <person name="Sun H."/>
            <person name="Tritt A."/>
            <person name="Yoshinaga Y."/>
            <person name="Zwiers L.-H."/>
            <person name="Turgeon B."/>
            <person name="Goodwin S."/>
            <person name="Spatafora J."/>
            <person name="Crous P."/>
            <person name="Grigoriev I."/>
        </authorList>
    </citation>
    <scope>NUCLEOTIDE SEQUENCE</scope>
    <source>
        <strain evidence="12">CBS 123094</strain>
    </source>
</reference>
<feature type="domain" description="SMP-LTD" evidence="11">
    <location>
        <begin position="125"/>
        <end position="381"/>
    </location>
</feature>
<keyword evidence="1" id="KW-0813">Transport</keyword>
<feature type="compositionally biased region" description="Low complexity" evidence="9">
    <location>
        <begin position="312"/>
        <end position="323"/>
    </location>
</feature>
<dbReference type="EMBL" id="ML977563">
    <property type="protein sequence ID" value="KAF2005516.1"/>
    <property type="molecule type" value="Genomic_DNA"/>
</dbReference>
<keyword evidence="4 8" id="KW-1133">Transmembrane helix</keyword>
<evidence type="ECO:0000313" key="12">
    <source>
        <dbReference type="EMBL" id="KAF2005516.1"/>
    </source>
</evidence>
<evidence type="ECO:0000256" key="4">
    <source>
        <dbReference type="ARBA" id="ARBA00022989"/>
    </source>
</evidence>
<dbReference type="OrthoDB" id="5599157at2759"/>
<protein>
    <recommendedName>
        <fullName evidence="8">Maintenance of mitochondrial morphology protein 1</fullName>
    </recommendedName>
</protein>
<dbReference type="Pfam" id="PF10296">
    <property type="entry name" value="MMM1"/>
    <property type="match status" value="1"/>
</dbReference>
<keyword evidence="13" id="KW-1185">Reference proteome</keyword>
<dbReference type="GO" id="GO:0032865">
    <property type="term" value="C:ERMES complex"/>
    <property type="evidence" value="ECO:0007669"/>
    <property type="project" value="UniProtKB-UniRule"/>
</dbReference>
<feature type="topological domain" description="Lumenal" evidence="8">
    <location>
        <begin position="1"/>
        <end position="24"/>
    </location>
</feature>
<feature type="compositionally biased region" description="Acidic residues" evidence="9">
    <location>
        <begin position="400"/>
        <end position="417"/>
    </location>
</feature>
<dbReference type="Proteomes" id="UP000799779">
    <property type="component" value="Unassembled WGS sequence"/>
</dbReference>
<evidence type="ECO:0000256" key="1">
    <source>
        <dbReference type="ARBA" id="ARBA00022448"/>
    </source>
</evidence>
<dbReference type="GO" id="GO:0005789">
    <property type="term" value="C:endoplasmic reticulum membrane"/>
    <property type="evidence" value="ECO:0007669"/>
    <property type="project" value="UniProtKB-SubCell"/>
</dbReference>
<feature type="transmembrane region" description="Helical" evidence="10">
    <location>
        <begin position="20"/>
        <end position="44"/>
    </location>
</feature>
<name>A0A6A5X2I2_9PLEO</name>
<keyword evidence="3 8" id="KW-0256">Endoplasmic reticulum</keyword>
<dbReference type="AlphaFoldDB" id="A0A6A5X2I2"/>
<feature type="region of interest" description="Disordered" evidence="9">
    <location>
        <begin position="264"/>
        <end position="324"/>
    </location>
</feature>
<evidence type="ECO:0000313" key="13">
    <source>
        <dbReference type="Proteomes" id="UP000799779"/>
    </source>
</evidence>
<evidence type="ECO:0000256" key="2">
    <source>
        <dbReference type="ARBA" id="ARBA00022692"/>
    </source>
</evidence>
<feature type="compositionally biased region" description="Gly residues" evidence="9">
    <location>
        <begin position="532"/>
        <end position="550"/>
    </location>
</feature>
<comment type="function">
    <text evidence="8">Component of the ERMES/MDM complex, which serves as a molecular tether to connect the endoplasmic reticulum (ER) and mitochondria. Components of this complex are involved in the control of mitochondrial shape and protein biogenesis, and function in nonvesicular lipid trafficking between the ER and mitochondria. The MDM12-MMM1 subcomplex functions in the major beta-barrel assembly pathway that is responsible for biogenesis of all outer membrane beta-barrel proteins, and acts in a late step after the SAM complex. The MDM10-MDM12-MMM1 subcomplex further acts in the TOM40-specific pathway after the action of the MDM12-MMM1 complex. Essential for establishing and maintaining the structure of mitochondria and maintenance of mtDNA nucleoids.</text>
</comment>
<keyword evidence="6" id="KW-0446">Lipid-binding</keyword>
<evidence type="ECO:0000256" key="7">
    <source>
        <dbReference type="ARBA" id="ARBA00023136"/>
    </source>
</evidence>
<gene>
    <name evidence="8" type="primary">MMM1</name>
    <name evidence="12" type="ORF">P154DRAFT_616312</name>
</gene>
<feature type="region of interest" description="Disordered" evidence="9">
    <location>
        <begin position="386"/>
        <end position="503"/>
    </location>
</feature>
<comment type="similarity">
    <text evidence="8">Belongs to the MMM1 family.</text>
</comment>
<keyword evidence="5" id="KW-0445">Lipid transport</keyword>
<organism evidence="12 13">
    <name type="scientific">Amniculicola lignicola CBS 123094</name>
    <dbReference type="NCBI Taxonomy" id="1392246"/>
    <lineage>
        <taxon>Eukaryota</taxon>
        <taxon>Fungi</taxon>
        <taxon>Dikarya</taxon>
        <taxon>Ascomycota</taxon>
        <taxon>Pezizomycotina</taxon>
        <taxon>Dothideomycetes</taxon>
        <taxon>Pleosporomycetidae</taxon>
        <taxon>Pleosporales</taxon>
        <taxon>Amniculicolaceae</taxon>
        <taxon>Amniculicola</taxon>
    </lineage>
</organism>
<evidence type="ECO:0000256" key="9">
    <source>
        <dbReference type="SAM" id="MobiDB-lite"/>
    </source>
</evidence>
<feature type="compositionally biased region" description="Low complexity" evidence="9">
    <location>
        <begin position="265"/>
        <end position="290"/>
    </location>
</feature>
<dbReference type="PANTHER" id="PTHR13466:SF0">
    <property type="entry name" value="SMP-LTD DOMAIN-CONTAINING PROTEIN"/>
    <property type="match status" value="1"/>
</dbReference>
<dbReference type="PANTHER" id="PTHR13466">
    <property type="entry name" value="TEX2 PROTEIN-RELATED"/>
    <property type="match status" value="1"/>
</dbReference>
<keyword evidence="7 8" id="KW-0472">Membrane</keyword>
<dbReference type="GO" id="GO:0015914">
    <property type="term" value="P:phospholipid transport"/>
    <property type="evidence" value="ECO:0007669"/>
    <property type="project" value="TreeGrafter"/>
</dbReference>
<dbReference type="HAMAP" id="MF_03103">
    <property type="entry name" value="Mmm1"/>
    <property type="match status" value="1"/>
</dbReference>
<dbReference type="GO" id="GO:1990456">
    <property type="term" value="P:mitochondrion-endoplasmic reticulum membrane tethering"/>
    <property type="evidence" value="ECO:0007669"/>
    <property type="project" value="TreeGrafter"/>
</dbReference>
<dbReference type="GO" id="GO:0045040">
    <property type="term" value="P:protein insertion into mitochondrial outer membrane"/>
    <property type="evidence" value="ECO:0007669"/>
    <property type="project" value="UniProtKB-UniRule"/>
</dbReference>
<evidence type="ECO:0000256" key="10">
    <source>
        <dbReference type="SAM" id="Phobius"/>
    </source>
</evidence>
<evidence type="ECO:0000259" key="11">
    <source>
        <dbReference type="PROSITE" id="PS51847"/>
    </source>
</evidence>
<keyword evidence="2 8" id="KW-0812">Transmembrane</keyword>
<evidence type="ECO:0000256" key="5">
    <source>
        <dbReference type="ARBA" id="ARBA00023055"/>
    </source>
</evidence>
<feature type="region of interest" description="Disordered" evidence="9">
    <location>
        <begin position="532"/>
        <end position="556"/>
    </location>
</feature>
<comment type="subcellular location">
    <subcellularLocation>
        <location evidence="8">Endoplasmic reticulum membrane</location>
        <topology evidence="8">Single-pass type I membrane protein</topology>
    </subcellularLocation>
    <text evidence="8">The ERMES/MDM complex localizes to a few discrete foci (around 10 per single cell), that represent mitochondria-endoplasmic reticulum junctions. These foci are often found next to mtDNA nucleoids.</text>
</comment>
<proteinExistence type="inferred from homology"/>
<sequence>MAQSPTSTPQPVQSTGSSLSFTQGFLLGQLSIALLIFFFIKFFIFGEPPSADDRALHLSSLRRSRTLAHQRSSLHLARPRSSSSNANALHHKSSRSIIRPGGFETGGMSIGTILSKTYYNVKGHQPESLDWFNVLIAQTIAQIREDARQDNAILTSLTDVLNGGVKPDWVGEIRVTEIALGDEFPIFSNCRVMPAEEGGWGWEKGGDEAGRLQARMDVDLSDVITLGVETTLVLNYPKPRTAVLPVALAVSVVRFSGTLAVSFIPSSSPPSTSTSSPNATPGPPQAQAQSRPPPLQRTTASASTTEDPPRPSTSSGPPSRPTTLAFTFLDDYRLDLSVRSLLGSRSRLQDVPKIAQLIESRVHAWFDERAVEPRFQQIVLPSLWPRKRNTRGGQEGGTGEAEDDVPAGEESEGEEEVLSASPNIQPRLDTDDVFGPPLSTTTTPTPKPKSKPPVHSLPPPKDPFAGTTKRYSGELLPHDRERERERPRNIRASTENTGMRYRGDHLGLNLHSREREQSAQDVYSQTQAGLQGYGQGHLRGESRGGVGQRGMPGALE</sequence>
<dbReference type="InterPro" id="IPR019411">
    <property type="entry name" value="MMM1_dom"/>
</dbReference>
<evidence type="ECO:0000256" key="3">
    <source>
        <dbReference type="ARBA" id="ARBA00022824"/>
    </source>
</evidence>
<dbReference type="InterPro" id="IPR031468">
    <property type="entry name" value="SMP_LBD"/>
</dbReference>
<evidence type="ECO:0000256" key="6">
    <source>
        <dbReference type="ARBA" id="ARBA00023121"/>
    </source>
</evidence>
<evidence type="ECO:0000256" key="8">
    <source>
        <dbReference type="HAMAP-Rule" id="MF_03103"/>
    </source>
</evidence>
<feature type="topological domain" description="Cytoplasmic" evidence="8">
    <location>
        <begin position="46"/>
        <end position="556"/>
    </location>
</feature>
<dbReference type="PROSITE" id="PS51847">
    <property type="entry name" value="SMP"/>
    <property type="match status" value="1"/>
</dbReference>